<evidence type="ECO:0000313" key="7">
    <source>
        <dbReference type="Proteomes" id="UP001432322"/>
    </source>
</evidence>
<keyword evidence="7" id="KW-1185">Reference proteome</keyword>
<feature type="region of interest" description="Disordered" evidence="3">
    <location>
        <begin position="232"/>
        <end position="274"/>
    </location>
</feature>
<feature type="compositionally biased region" description="Basic and acidic residues" evidence="3">
    <location>
        <begin position="232"/>
        <end position="241"/>
    </location>
</feature>
<dbReference type="GO" id="GO:0005634">
    <property type="term" value="C:nucleus"/>
    <property type="evidence" value="ECO:0007669"/>
    <property type="project" value="UniProtKB-SubCell"/>
</dbReference>
<dbReference type="Pfam" id="PF00250">
    <property type="entry name" value="Forkhead"/>
    <property type="match status" value="1"/>
</dbReference>
<organism evidence="5 7">
    <name type="scientific">Pristionchus fissidentatus</name>
    <dbReference type="NCBI Taxonomy" id="1538716"/>
    <lineage>
        <taxon>Eukaryota</taxon>
        <taxon>Metazoa</taxon>
        <taxon>Ecdysozoa</taxon>
        <taxon>Nematoda</taxon>
        <taxon>Chromadorea</taxon>
        <taxon>Rhabditida</taxon>
        <taxon>Rhabditina</taxon>
        <taxon>Diplogasteromorpha</taxon>
        <taxon>Diplogasteroidea</taxon>
        <taxon>Neodiplogasteridae</taxon>
        <taxon>Pristionchus</taxon>
    </lineage>
</organism>
<evidence type="ECO:0000259" key="4">
    <source>
        <dbReference type="PROSITE" id="PS50039"/>
    </source>
</evidence>
<dbReference type="InterPro" id="IPR036388">
    <property type="entry name" value="WH-like_DNA-bd_sf"/>
</dbReference>
<dbReference type="PROSITE" id="PS50039">
    <property type="entry name" value="FORK_HEAD_3"/>
    <property type="match status" value="1"/>
</dbReference>
<reference evidence="5" key="1">
    <citation type="submission" date="2023-10" db="EMBL/GenBank/DDBJ databases">
        <title>Genome assembly of Pristionchus species.</title>
        <authorList>
            <person name="Yoshida K."/>
            <person name="Sommer R.J."/>
        </authorList>
    </citation>
    <scope>NUCLEOTIDE SEQUENCE</scope>
    <source>
        <strain evidence="5">RS5133</strain>
    </source>
</reference>
<name>A0AAV5WIK5_9BILA</name>
<accession>A0AAV5WIK5</accession>
<feature type="region of interest" description="Disordered" evidence="3">
    <location>
        <begin position="1"/>
        <end position="43"/>
    </location>
</feature>
<protein>
    <recommendedName>
        <fullName evidence="4">Fork-head domain-containing protein</fullName>
    </recommendedName>
</protein>
<dbReference type="InterPro" id="IPR036390">
    <property type="entry name" value="WH_DNA-bd_sf"/>
</dbReference>
<evidence type="ECO:0000256" key="1">
    <source>
        <dbReference type="ARBA" id="ARBA00023125"/>
    </source>
</evidence>
<evidence type="ECO:0000313" key="5">
    <source>
        <dbReference type="EMBL" id="GMT29619.1"/>
    </source>
</evidence>
<feature type="non-terminal residue" evidence="5">
    <location>
        <position position="294"/>
    </location>
</feature>
<dbReference type="AlphaFoldDB" id="A0AAV5WIK5"/>
<dbReference type="GO" id="GO:0003700">
    <property type="term" value="F:DNA-binding transcription factor activity"/>
    <property type="evidence" value="ECO:0007669"/>
    <property type="project" value="InterPro"/>
</dbReference>
<dbReference type="SMART" id="SM00339">
    <property type="entry name" value="FH"/>
    <property type="match status" value="1"/>
</dbReference>
<keyword evidence="2" id="KW-0539">Nucleus</keyword>
<dbReference type="Proteomes" id="UP001432322">
    <property type="component" value="Unassembled WGS sequence"/>
</dbReference>
<dbReference type="EMBL" id="BTSY01000005">
    <property type="protein sequence ID" value="GMT29619.1"/>
    <property type="molecule type" value="Genomic_DNA"/>
</dbReference>
<evidence type="ECO:0000313" key="6">
    <source>
        <dbReference type="EMBL" id="GMT37190.1"/>
    </source>
</evidence>
<sequence length="294" mass="32658">GYGSYSMPPNTPLESYSTSPSPPTQIAVNSHENQSTGGENTDSDYLDVHFPISSFLDEDSSNAIDTTPLAEYVPPAQRKISTHKSVQNHLEATVKKDAKQAVEIKPDIFPSYPVLAALSLKLCPTGQLLVGDIYRHICEMYPFFNDKTRWESTVRHALSRTGKFEMVKGGVRDPRVTGKLCSHWRIKEAKMNVVNKAIQTCIEEGKISDEIIDRVNRISKLTGARQFRYGGKEAAAKRDMKAPSYNYSTTKTPEVRSGGFKRDHSSSDLSSSNVSLDHSYAVRAPYHSRPAKVS</sequence>
<dbReference type="Gene3D" id="1.10.10.10">
    <property type="entry name" value="Winged helix-like DNA-binding domain superfamily/Winged helix DNA-binding domain"/>
    <property type="match status" value="1"/>
</dbReference>
<dbReference type="SUPFAM" id="SSF46785">
    <property type="entry name" value="Winged helix' DNA-binding domain"/>
    <property type="match status" value="1"/>
</dbReference>
<comment type="subcellular location">
    <subcellularLocation>
        <location evidence="2">Nucleus</location>
    </subcellularLocation>
</comment>
<gene>
    <name evidence="5" type="ORF">PFISCL1PPCAC_20916</name>
    <name evidence="6" type="ORF">PFISCL1PPCAC_28487</name>
</gene>
<dbReference type="InterPro" id="IPR001766">
    <property type="entry name" value="Fork_head_dom"/>
</dbReference>
<dbReference type="EMBL" id="BTSY01000066">
    <property type="protein sequence ID" value="GMT37190.1"/>
    <property type="molecule type" value="Genomic_DNA"/>
</dbReference>
<evidence type="ECO:0000256" key="2">
    <source>
        <dbReference type="PROSITE-ProRule" id="PRU00089"/>
    </source>
</evidence>
<dbReference type="GO" id="GO:0043565">
    <property type="term" value="F:sequence-specific DNA binding"/>
    <property type="evidence" value="ECO:0007669"/>
    <property type="project" value="InterPro"/>
</dbReference>
<comment type="caution">
    <text evidence="5">The sequence shown here is derived from an EMBL/GenBank/DDBJ whole genome shotgun (WGS) entry which is preliminary data.</text>
</comment>
<feature type="domain" description="Fork-head" evidence="4">
    <location>
        <begin position="111"/>
        <end position="179"/>
    </location>
</feature>
<keyword evidence="1 2" id="KW-0238">DNA-binding</keyword>
<feature type="non-terminal residue" evidence="5">
    <location>
        <position position="1"/>
    </location>
</feature>
<feature type="DNA-binding region" description="Fork-head" evidence="2">
    <location>
        <begin position="111"/>
        <end position="179"/>
    </location>
</feature>
<proteinExistence type="predicted"/>
<feature type="compositionally biased region" description="Polar residues" evidence="3">
    <location>
        <begin position="12"/>
        <end position="40"/>
    </location>
</feature>
<evidence type="ECO:0000256" key="3">
    <source>
        <dbReference type="SAM" id="MobiDB-lite"/>
    </source>
</evidence>